<evidence type="ECO:0000256" key="4">
    <source>
        <dbReference type="ARBA" id="ARBA00022691"/>
    </source>
</evidence>
<comment type="catalytic activity">
    <reaction evidence="5">
        <text>a 2'-deoxyadenosine in DNA + S-adenosyl-L-methionine = an N(6)-methyl-2'-deoxyadenosine in DNA + S-adenosyl-L-homocysteine + H(+)</text>
        <dbReference type="Rhea" id="RHEA:15197"/>
        <dbReference type="Rhea" id="RHEA-COMP:12418"/>
        <dbReference type="Rhea" id="RHEA-COMP:12419"/>
        <dbReference type="ChEBI" id="CHEBI:15378"/>
        <dbReference type="ChEBI" id="CHEBI:57856"/>
        <dbReference type="ChEBI" id="CHEBI:59789"/>
        <dbReference type="ChEBI" id="CHEBI:90615"/>
        <dbReference type="ChEBI" id="CHEBI:90616"/>
        <dbReference type="EC" id="2.1.1.72"/>
    </reaction>
</comment>
<dbReference type="GO" id="GO:0003676">
    <property type="term" value="F:nucleic acid binding"/>
    <property type="evidence" value="ECO:0007669"/>
    <property type="project" value="InterPro"/>
</dbReference>
<evidence type="ECO:0000256" key="3">
    <source>
        <dbReference type="ARBA" id="ARBA00022679"/>
    </source>
</evidence>
<name>A0A2M7IY92_9BACT</name>
<comment type="caution">
    <text evidence="6">The sequence shown here is derived from an EMBL/GenBank/DDBJ whole genome shotgun (WGS) entry which is preliminary data.</text>
</comment>
<accession>A0A2M7IY92</accession>
<keyword evidence="2 6" id="KW-0489">Methyltransferase</keyword>
<sequence>MRFIGCKENLLGFIENFVKQKDIRGNTFCDLFAGTGSVAKHFKKLGYKIIASDLLYFSYVLQKVYIEQNQYPKFTKLLKHLKIDPLEETLFTSDSQNSKEIIKYLNNLEVIEGFIYKNYSPEGTRGQANTRKYFTGDNAKRIDAIREKIEEWKKSNLLNEQEYFFLLGALIEAVPFIANISGTYSAFLKEWDKRALKKLLLEVPEIIKSKETHKVFNINGLNVFDQVKGIDILYLDPPYNERQYAPNYHILETIAKWDKPEIKGITGMR</sequence>
<evidence type="ECO:0000313" key="7">
    <source>
        <dbReference type="Proteomes" id="UP000230505"/>
    </source>
</evidence>
<reference evidence="7" key="1">
    <citation type="submission" date="2017-09" db="EMBL/GenBank/DDBJ databases">
        <title>Depth-based differentiation of microbial function through sediment-hosted aquifers and enrichment of novel symbionts in the deep terrestrial subsurface.</title>
        <authorList>
            <person name="Probst A.J."/>
            <person name="Ladd B."/>
            <person name="Jarett J.K."/>
            <person name="Geller-Mcgrath D.E."/>
            <person name="Sieber C.M.K."/>
            <person name="Emerson J.B."/>
            <person name="Anantharaman K."/>
            <person name="Thomas B.C."/>
            <person name="Malmstrom R."/>
            <person name="Stieglmeier M."/>
            <person name="Klingl A."/>
            <person name="Woyke T."/>
            <person name="Ryan C.M."/>
            <person name="Banfield J.F."/>
        </authorList>
    </citation>
    <scope>NUCLEOTIDE SEQUENCE [LARGE SCALE GENOMIC DNA]</scope>
</reference>
<evidence type="ECO:0000256" key="5">
    <source>
        <dbReference type="ARBA" id="ARBA00047942"/>
    </source>
</evidence>
<organism evidence="6 7">
    <name type="scientific">bacterium (Candidatus Gribaldobacteria) CG_4_8_14_3_um_filter_42_11</name>
    <dbReference type="NCBI Taxonomy" id="2014267"/>
    <lineage>
        <taxon>Bacteria</taxon>
        <taxon>Candidatus Gribaldobacteria</taxon>
    </lineage>
</organism>
<feature type="non-terminal residue" evidence="6">
    <location>
        <position position="269"/>
    </location>
</feature>
<dbReference type="PRINTS" id="PR00505">
    <property type="entry name" value="D12N6MTFRASE"/>
</dbReference>
<evidence type="ECO:0000313" key="6">
    <source>
        <dbReference type="EMBL" id="PIX03148.1"/>
    </source>
</evidence>
<keyword evidence="3 6" id="KW-0808">Transferase</keyword>
<evidence type="ECO:0000256" key="2">
    <source>
        <dbReference type="ARBA" id="ARBA00022603"/>
    </source>
</evidence>
<dbReference type="EMBL" id="PFHV01000050">
    <property type="protein sequence ID" value="PIX03148.1"/>
    <property type="molecule type" value="Genomic_DNA"/>
</dbReference>
<dbReference type="InterPro" id="IPR012327">
    <property type="entry name" value="MeTrfase_D12"/>
</dbReference>
<keyword evidence="4" id="KW-0949">S-adenosyl-L-methionine</keyword>
<dbReference type="Proteomes" id="UP000230505">
    <property type="component" value="Unassembled WGS sequence"/>
</dbReference>
<dbReference type="SUPFAM" id="SSF53335">
    <property type="entry name" value="S-adenosyl-L-methionine-dependent methyltransferases"/>
    <property type="match status" value="1"/>
</dbReference>
<dbReference type="GO" id="GO:0032259">
    <property type="term" value="P:methylation"/>
    <property type="evidence" value="ECO:0007669"/>
    <property type="project" value="UniProtKB-KW"/>
</dbReference>
<dbReference type="Pfam" id="PF02086">
    <property type="entry name" value="MethyltransfD12"/>
    <property type="match status" value="1"/>
</dbReference>
<dbReference type="AlphaFoldDB" id="A0A2M7IY92"/>
<dbReference type="InterPro" id="IPR002052">
    <property type="entry name" value="DNA_methylase_N6_adenine_CS"/>
</dbReference>
<dbReference type="GO" id="GO:0009307">
    <property type="term" value="P:DNA restriction-modification system"/>
    <property type="evidence" value="ECO:0007669"/>
    <property type="project" value="InterPro"/>
</dbReference>
<evidence type="ECO:0000256" key="1">
    <source>
        <dbReference type="ARBA" id="ARBA00011900"/>
    </source>
</evidence>
<proteinExistence type="predicted"/>
<dbReference type="GO" id="GO:0009007">
    <property type="term" value="F:site-specific DNA-methyltransferase (adenine-specific) activity"/>
    <property type="evidence" value="ECO:0007669"/>
    <property type="project" value="UniProtKB-EC"/>
</dbReference>
<dbReference type="PROSITE" id="PS00092">
    <property type="entry name" value="N6_MTASE"/>
    <property type="match status" value="1"/>
</dbReference>
<protein>
    <recommendedName>
        <fullName evidence="1">site-specific DNA-methyltransferase (adenine-specific)</fullName>
        <ecNumber evidence="1">2.1.1.72</ecNumber>
    </recommendedName>
</protein>
<dbReference type="EC" id="2.1.1.72" evidence="1"/>
<dbReference type="InterPro" id="IPR029063">
    <property type="entry name" value="SAM-dependent_MTases_sf"/>
</dbReference>
<gene>
    <name evidence="6" type="ORF">COZ78_01925</name>
</gene>